<dbReference type="EMBL" id="QGNW01000035">
    <property type="protein sequence ID" value="RVX10201.1"/>
    <property type="molecule type" value="Genomic_DNA"/>
</dbReference>
<evidence type="ECO:0000313" key="1">
    <source>
        <dbReference type="EMBL" id="RVX10201.1"/>
    </source>
</evidence>
<dbReference type="AlphaFoldDB" id="A0A438JMK8"/>
<sequence length="174" mass="19872">MYSSNLLVGSLRIKENSALLSVIENCLKPGPWNKLKPFCAEQLDSLKFFIGKYPKSYDFKVIKDANPRQPQSELKECVTLPPRKRIDCSDFGRVFPVKESEEGEIPGAELLMFIALFKKNKKLYTSHRAPPKRKLDKEQLCINSYTRMPKASTIACTQDSVIKLQIFEVQAVEN</sequence>
<proteinExistence type="predicted"/>
<comment type="caution">
    <text evidence="1">The sequence shown here is derived from an EMBL/GenBank/DDBJ whole genome shotgun (WGS) entry which is preliminary data.</text>
</comment>
<reference evidence="1 2" key="1">
    <citation type="journal article" date="2018" name="PLoS Genet.">
        <title>Population sequencing reveals clonal diversity and ancestral inbreeding in the grapevine cultivar Chardonnay.</title>
        <authorList>
            <person name="Roach M.J."/>
            <person name="Johnson D.L."/>
            <person name="Bohlmann J."/>
            <person name="van Vuuren H.J."/>
            <person name="Jones S.J."/>
            <person name="Pretorius I.S."/>
            <person name="Schmidt S.A."/>
            <person name="Borneman A.R."/>
        </authorList>
    </citation>
    <scope>NUCLEOTIDE SEQUENCE [LARGE SCALE GENOMIC DNA]</scope>
    <source>
        <strain evidence="2">cv. Chardonnay</strain>
        <tissue evidence="1">Leaf</tissue>
    </source>
</reference>
<organism evidence="1 2">
    <name type="scientific">Vitis vinifera</name>
    <name type="common">Grape</name>
    <dbReference type="NCBI Taxonomy" id="29760"/>
    <lineage>
        <taxon>Eukaryota</taxon>
        <taxon>Viridiplantae</taxon>
        <taxon>Streptophyta</taxon>
        <taxon>Embryophyta</taxon>
        <taxon>Tracheophyta</taxon>
        <taxon>Spermatophyta</taxon>
        <taxon>Magnoliopsida</taxon>
        <taxon>eudicotyledons</taxon>
        <taxon>Gunneridae</taxon>
        <taxon>Pentapetalae</taxon>
        <taxon>rosids</taxon>
        <taxon>Vitales</taxon>
        <taxon>Vitaceae</taxon>
        <taxon>Viteae</taxon>
        <taxon>Vitis</taxon>
    </lineage>
</organism>
<gene>
    <name evidence="1" type="ORF">CK203_016291</name>
</gene>
<protein>
    <submittedName>
        <fullName evidence="1">Uncharacterized protein</fullName>
    </submittedName>
</protein>
<name>A0A438JMK8_VITVI</name>
<accession>A0A438JMK8</accession>
<evidence type="ECO:0000313" key="2">
    <source>
        <dbReference type="Proteomes" id="UP000288805"/>
    </source>
</evidence>
<dbReference type="Proteomes" id="UP000288805">
    <property type="component" value="Unassembled WGS sequence"/>
</dbReference>